<organism evidence="2 3">
    <name type="scientific">Lentinus tigrinus ALCF2SS1-6</name>
    <dbReference type="NCBI Taxonomy" id="1328759"/>
    <lineage>
        <taxon>Eukaryota</taxon>
        <taxon>Fungi</taxon>
        <taxon>Dikarya</taxon>
        <taxon>Basidiomycota</taxon>
        <taxon>Agaricomycotina</taxon>
        <taxon>Agaricomycetes</taxon>
        <taxon>Polyporales</taxon>
        <taxon>Polyporaceae</taxon>
        <taxon>Lentinus</taxon>
    </lineage>
</organism>
<evidence type="ECO:0000313" key="2">
    <source>
        <dbReference type="EMBL" id="RPD59622.1"/>
    </source>
</evidence>
<gene>
    <name evidence="2" type="ORF">L227DRAFT_653904</name>
</gene>
<feature type="region of interest" description="Disordered" evidence="1">
    <location>
        <begin position="145"/>
        <end position="203"/>
    </location>
</feature>
<feature type="compositionally biased region" description="Basic and acidic residues" evidence="1">
    <location>
        <begin position="175"/>
        <end position="196"/>
    </location>
</feature>
<protein>
    <submittedName>
        <fullName evidence="2">Uncharacterized protein</fullName>
    </submittedName>
</protein>
<accession>A0A5C2S786</accession>
<feature type="compositionally biased region" description="Basic and acidic residues" evidence="1">
    <location>
        <begin position="145"/>
        <end position="155"/>
    </location>
</feature>
<dbReference type="EMBL" id="ML122269">
    <property type="protein sequence ID" value="RPD59622.1"/>
    <property type="molecule type" value="Genomic_DNA"/>
</dbReference>
<sequence length="203" mass="22170">MWVTDRPLDAYGVRHGGPSSRLWITTQDYPWPTNPSGIQPEQPASITRRHGDILLTRDPAPRSSSGGRPWRTNVGGLAPPPPWGQMGEAGSGKLEVGSRKLGNAHVSDSDGATTGPVILHPSLLPKLERHGMAWKQPAWHERVTRRDASNVERRLHSPPRLASVGEACEDELEEAERRAADAREGSRLPDAAEGHMHHIANAL</sequence>
<feature type="region of interest" description="Disordered" evidence="1">
    <location>
        <begin position="57"/>
        <end position="84"/>
    </location>
</feature>
<evidence type="ECO:0000313" key="3">
    <source>
        <dbReference type="Proteomes" id="UP000313359"/>
    </source>
</evidence>
<dbReference type="AlphaFoldDB" id="A0A5C2S786"/>
<reference evidence="2" key="1">
    <citation type="journal article" date="2018" name="Genome Biol. Evol.">
        <title>Genomics and development of Lentinus tigrinus, a white-rot wood-decaying mushroom with dimorphic fruiting bodies.</title>
        <authorList>
            <person name="Wu B."/>
            <person name="Xu Z."/>
            <person name="Knudson A."/>
            <person name="Carlson A."/>
            <person name="Chen N."/>
            <person name="Kovaka S."/>
            <person name="LaButti K."/>
            <person name="Lipzen A."/>
            <person name="Pennachio C."/>
            <person name="Riley R."/>
            <person name="Schakwitz W."/>
            <person name="Umezawa K."/>
            <person name="Ohm R.A."/>
            <person name="Grigoriev I.V."/>
            <person name="Nagy L.G."/>
            <person name="Gibbons J."/>
            <person name="Hibbett D."/>
        </authorList>
    </citation>
    <scope>NUCLEOTIDE SEQUENCE [LARGE SCALE GENOMIC DNA]</scope>
    <source>
        <strain evidence="2">ALCF2SS1-6</strain>
    </source>
</reference>
<dbReference type="Proteomes" id="UP000313359">
    <property type="component" value="Unassembled WGS sequence"/>
</dbReference>
<evidence type="ECO:0000256" key="1">
    <source>
        <dbReference type="SAM" id="MobiDB-lite"/>
    </source>
</evidence>
<proteinExistence type="predicted"/>
<keyword evidence="3" id="KW-1185">Reference proteome</keyword>
<name>A0A5C2S786_9APHY</name>